<dbReference type="GO" id="GO:0051301">
    <property type="term" value="P:cell division"/>
    <property type="evidence" value="ECO:0007669"/>
    <property type="project" value="UniProtKB-KW"/>
</dbReference>
<dbReference type="InterPro" id="IPR013763">
    <property type="entry name" value="Cyclin-like_dom"/>
</dbReference>
<evidence type="ECO:0000259" key="5">
    <source>
        <dbReference type="SMART" id="SM00385"/>
    </source>
</evidence>
<dbReference type="InterPro" id="IPR039361">
    <property type="entry name" value="Cyclin"/>
</dbReference>
<evidence type="ECO:0000256" key="2">
    <source>
        <dbReference type="ARBA" id="ARBA00023127"/>
    </source>
</evidence>
<dbReference type="Pfam" id="PF02984">
    <property type="entry name" value="Cyclin_C"/>
    <property type="match status" value="1"/>
</dbReference>
<reference evidence="6" key="1">
    <citation type="submission" date="2021-03" db="EMBL/GenBank/DDBJ databases">
        <title>Evolutionary innovations through gain and loss of genes in the ectomycorrhizal Boletales.</title>
        <authorList>
            <person name="Wu G."/>
            <person name="Miyauchi S."/>
            <person name="Morin E."/>
            <person name="Yang Z.-L."/>
            <person name="Xu J."/>
            <person name="Martin F.M."/>
        </authorList>
    </citation>
    <scope>NUCLEOTIDE SEQUENCE</scope>
    <source>
        <strain evidence="6">BR01</strain>
    </source>
</reference>
<evidence type="ECO:0000313" key="6">
    <source>
        <dbReference type="EMBL" id="KAG6380382.1"/>
    </source>
</evidence>
<comment type="caution">
    <text evidence="6">The sequence shown here is derived from an EMBL/GenBank/DDBJ whole genome shotgun (WGS) entry which is preliminary data.</text>
</comment>
<keyword evidence="7" id="KW-1185">Reference proteome</keyword>
<comment type="similarity">
    <text evidence="4">Belongs to the cyclin family.</text>
</comment>
<dbReference type="InterPro" id="IPR036915">
    <property type="entry name" value="Cyclin-like_sf"/>
</dbReference>
<evidence type="ECO:0000313" key="7">
    <source>
        <dbReference type="Proteomes" id="UP000683000"/>
    </source>
</evidence>
<dbReference type="Gene3D" id="1.10.472.10">
    <property type="entry name" value="Cyclin-like"/>
    <property type="match status" value="1"/>
</dbReference>
<dbReference type="InterPro" id="IPR006671">
    <property type="entry name" value="Cyclin_N"/>
</dbReference>
<dbReference type="Pfam" id="PF00134">
    <property type="entry name" value="Cyclin_N"/>
    <property type="match status" value="1"/>
</dbReference>
<keyword evidence="3" id="KW-0131">Cell cycle</keyword>
<feature type="domain" description="Cyclin-like" evidence="5">
    <location>
        <begin position="7"/>
        <end position="91"/>
    </location>
</feature>
<dbReference type="SMART" id="SM00385">
    <property type="entry name" value="CYCLIN"/>
    <property type="match status" value="1"/>
</dbReference>
<dbReference type="PANTHER" id="PTHR10177">
    <property type="entry name" value="CYCLINS"/>
    <property type="match status" value="1"/>
</dbReference>
<keyword evidence="1" id="KW-0132">Cell division</keyword>
<dbReference type="SUPFAM" id="SSF47954">
    <property type="entry name" value="Cyclin-like"/>
    <property type="match status" value="2"/>
</dbReference>
<evidence type="ECO:0000256" key="4">
    <source>
        <dbReference type="RuleBase" id="RU000383"/>
    </source>
</evidence>
<accession>A0A8I2YZA2</accession>
<dbReference type="InterPro" id="IPR004367">
    <property type="entry name" value="Cyclin_C-dom"/>
</dbReference>
<keyword evidence="2 4" id="KW-0195">Cyclin</keyword>
<dbReference type="EMBL" id="JAGFBS010000003">
    <property type="protein sequence ID" value="KAG6380382.1"/>
    <property type="molecule type" value="Genomic_DNA"/>
</dbReference>
<dbReference type="FunFam" id="1.10.472.10:FF:000001">
    <property type="entry name" value="G2/mitotic-specific cyclin"/>
    <property type="match status" value="1"/>
</dbReference>
<organism evidence="6 7">
    <name type="scientific">Boletus reticuloceps</name>
    <dbReference type="NCBI Taxonomy" id="495285"/>
    <lineage>
        <taxon>Eukaryota</taxon>
        <taxon>Fungi</taxon>
        <taxon>Dikarya</taxon>
        <taxon>Basidiomycota</taxon>
        <taxon>Agaricomycotina</taxon>
        <taxon>Agaricomycetes</taxon>
        <taxon>Agaricomycetidae</taxon>
        <taxon>Boletales</taxon>
        <taxon>Boletineae</taxon>
        <taxon>Boletaceae</taxon>
        <taxon>Boletoideae</taxon>
        <taxon>Boletus</taxon>
    </lineage>
</organism>
<dbReference type="OrthoDB" id="5590282at2759"/>
<dbReference type="AlphaFoldDB" id="A0A8I2YZA2"/>
<dbReference type="Proteomes" id="UP000683000">
    <property type="component" value="Unassembled WGS sequence"/>
</dbReference>
<evidence type="ECO:0000256" key="3">
    <source>
        <dbReference type="ARBA" id="ARBA00023306"/>
    </source>
</evidence>
<name>A0A8I2YZA2_9AGAM</name>
<gene>
    <name evidence="6" type="ORF">JVT61DRAFT_8497</name>
</gene>
<evidence type="ECO:0000256" key="1">
    <source>
        <dbReference type="ARBA" id="ARBA00022618"/>
    </source>
</evidence>
<protein>
    <submittedName>
        <fullName evidence="6">Putative cyclin</fullName>
    </submittedName>
</protein>
<proteinExistence type="inferred from homology"/>
<sequence length="160" mass="18161">MHGILLGWLVQVHARFHLLPEMFFLCVNIIDHFLSARVVSLAKLQLVGITCLFTAAKVEEIVTPSVSHLLHCADSSYSECEILLVERYVLKTIEWNMSFPNPMHFLRRIGKADHYDVEAQTISKYLLEVGALKWRLLATPPSLMAAASIWLAQLILGNYK</sequence>